<dbReference type="EMBL" id="PYSW02000014">
    <property type="protein sequence ID" value="KAG2387070.1"/>
    <property type="molecule type" value="Genomic_DNA"/>
</dbReference>
<dbReference type="PIRSF" id="PIRSF015840">
    <property type="entry name" value="DUF284_TM_euk"/>
    <property type="match status" value="1"/>
</dbReference>
<dbReference type="InterPro" id="IPR005045">
    <property type="entry name" value="CDC50/LEM3_fam"/>
</dbReference>
<evidence type="ECO:0000313" key="8">
    <source>
        <dbReference type="EMBL" id="KAG2387070.1"/>
    </source>
</evidence>
<dbReference type="Proteomes" id="UP000816034">
    <property type="component" value="Unassembled WGS sequence"/>
</dbReference>
<keyword evidence="9" id="KW-1185">Reference proteome</keyword>
<proteinExistence type="inferred from homology"/>
<dbReference type="GO" id="GO:0005794">
    <property type="term" value="C:Golgi apparatus"/>
    <property type="evidence" value="ECO:0007669"/>
    <property type="project" value="TreeGrafter"/>
</dbReference>
<protein>
    <recommendedName>
        <fullName evidence="10">Cell cycle control protein</fullName>
    </recommendedName>
</protein>
<dbReference type="RefSeq" id="XP_044551062.1">
    <property type="nucleotide sequence ID" value="XM_044691487.1"/>
</dbReference>
<organism evidence="8 9">
    <name type="scientific">Naegleria lovaniensis</name>
    <name type="common">Amoeba</name>
    <dbReference type="NCBI Taxonomy" id="51637"/>
    <lineage>
        <taxon>Eukaryota</taxon>
        <taxon>Discoba</taxon>
        <taxon>Heterolobosea</taxon>
        <taxon>Tetramitia</taxon>
        <taxon>Eutetramitia</taxon>
        <taxon>Vahlkampfiidae</taxon>
        <taxon>Naegleria</taxon>
    </lineage>
</organism>
<comment type="caution">
    <text evidence="8">The sequence shown here is derived from an EMBL/GenBank/DDBJ whole genome shotgun (WGS) entry which is preliminary data.</text>
</comment>
<dbReference type="PANTHER" id="PTHR10926:SF0">
    <property type="entry name" value="CDC50, ISOFORM A"/>
    <property type="match status" value="1"/>
</dbReference>
<feature type="transmembrane region" description="Helical" evidence="7">
    <location>
        <begin position="32"/>
        <end position="53"/>
    </location>
</feature>
<accession>A0AA88KKR5</accession>
<evidence type="ECO:0000256" key="4">
    <source>
        <dbReference type="ARBA" id="ARBA00022989"/>
    </source>
</evidence>
<evidence type="ECO:0000256" key="3">
    <source>
        <dbReference type="ARBA" id="ARBA00022692"/>
    </source>
</evidence>
<evidence type="ECO:0000256" key="2">
    <source>
        <dbReference type="ARBA" id="ARBA00009457"/>
    </source>
</evidence>
<dbReference type="AlphaFoldDB" id="A0AA88KKR5"/>
<evidence type="ECO:0008006" key="10">
    <source>
        <dbReference type="Google" id="ProtNLM"/>
    </source>
</evidence>
<dbReference type="GO" id="GO:0005783">
    <property type="term" value="C:endoplasmic reticulum"/>
    <property type="evidence" value="ECO:0007669"/>
    <property type="project" value="TreeGrafter"/>
</dbReference>
<name>A0AA88KKR5_NAELO</name>
<dbReference type="PANTHER" id="PTHR10926">
    <property type="entry name" value="CELL CYCLE CONTROL PROTEIN 50"/>
    <property type="match status" value="1"/>
</dbReference>
<evidence type="ECO:0000256" key="1">
    <source>
        <dbReference type="ARBA" id="ARBA00004141"/>
    </source>
</evidence>
<sequence>MPEEVKKSKKPRDFAFTQQRLPAWQPILSPPWVIVCFLAITVVFIPIGVAILVTTQNVQEYVKQYDGDCILDYTPSNLPGRGPYCESTTSVEIKTRMEPPIYMYYSLENFYQNHRRYTSSRNDPQLAGDNTITPESANSDCYPIVFYGADQTNMTDSIKKNANMTYSPCGLIAWSMFNDTISLLGPNNTLVCDGQYHSATSNCTKKGIAWSSDVDVKFKAPKSPALNRVAPTEYYGEPGHVLPTVTDEDFIVWMRTAALPTFRKLYRIINVPLDPGTYTFKMQQRFNVSTFDGKKYVVLTTSSWIGGRNLFLAIAYLVVGGVSFILACVFAVGAIIQKFRLRKQASA</sequence>
<dbReference type="GeneID" id="68094561"/>
<feature type="transmembrane region" description="Helical" evidence="7">
    <location>
        <begin position="310"/>
        <end position="336"/>
    </location>
</feature>
<evidence type="ECO:0000256" key="7">
    <source>
        <dbReference type="SAM" id="Phobius"/>
    </source>
</evidence>
<comment type="subcellular location">
    <subcellularLocation>
        <location evidence="1">Membrane</location>
        <topology evidence="1">Multi-pass membrane protein</topology>
    </subcellularLocation>
</comment>
<dbReference type="GO" id="GO:0005886">
    <property type="term" value="C:plasma membrane"/>
    <property type="evidence" value="ECO:0007669"/>
    <property type="project" value="TreeGrafter"/>
</dbReference>
<dbReference type="Pfam" id="PF03381">
    <property type="entry name" value="CDC50"/>
    <property type="match status" value="1"/>
</dbReference>
<keyword evidence="3 7" id="KW-0812">Transmembrane</keyword>
<evidence type="ECO:0000256" key="6">
    <source>
        <dbReference type="PIRNR" id="PIRNR015840"/>
    </source>
</evidence>
<reference evidence="8 9" key="1">
    <citation type="journal article" date="2018" name="BMC Genomics">
        <title>The genome of Naegleria lovaniensis, the basis for a comparative approach to unravel pathogenicity factors of the human pathogenic amoeba N. fowleri.</title>
        <authorList>
            <person name="Liechti N."/>
            <person name="Schurch N."/>
            <person name="Bruggmann R."/>
            <person name="Wittwer M."/>
        </authorList>
    </citation>
    <scope>NUCLEOTIDE SEQUENCE [LARGE SCALE GENOMIC DNA]</scope>
    <source>
        <strain evidence="8 9">ATCC 30569</strain>
    </source>
</reference>
<gene>
    <name evidence="8" type="ORF">C9374_002105</name>
</gene>
<evidence type="ECO:0000256" key="5">
    <source>
        <dbReference type="ARBA" id="ARBA00023136"/>
    </source>
</evidence>
<keyword evidence="5 6" id="KW-0472">Membrane</keyword>
<comment type="similarity">
    <text evidence="2 6">Belongs to the CDC50/LEM3 family.</text>
</comment>
<keyword evidence="4 7" id="KW-1133">Transmembrane helix</keyword>
<evidence type="ECO:0000313" key="9">
    <source>
        <dbReference type="Proteomes" id="UP000816034"/>
    </source>
</evidence>